<reference evidence="2" key="1">
    <citation type="submission" date="2020-06" db="EMBL/GenBank/DDBJ databases">
        <title>WGS assembly of Ceratodon purpureus strain R40.</title>
        <authorList>
            <person name="Carey S.B."/>
            <person name="Jenkins J."/>
            <person name="Shu S."/>
            <person name="Lovell J.T."/>
            <person name="Sreedasyam A."/>
            <person name="Maumus F."/>
            <person name="Tiley G.P."/>
            <person name="Fernandez-Pozo N."/>
            <person name="Barry K."/>
            <person name="Chen C."/>
            <person name="Wang M."/>
            <person name="Lipzen A."/>
            <person name="Daum C."/>
            <person name="Saski C.A."/>
            <person name="Payton A.C."/>
            <person name="Mcbreen J.C."/>
            <person name="Conrad R.E."/>
            <person name="Kollar L.M."/>
            <person name="Olsson S."/>
            <person name="Huttunen S."/>
            <person name="Landis J.B."/>
            <person name="Wickett N.J."/>
            <person name="Johnson M.G."/>
            <person name="Rensing S.A."/>
            <person name="Grimwood J."/>
            <person name="Schmutz J."/>
            <person name="Mcdaniel S.F."/>
        </authorList>
    </citation>
    <scope>NUCLEOTIDE SEQUENCE</scope>
    <source>
        <strain evidence="2">R40</strain>
    </source>
</reference>
<name>A0A8T0H785_CERPU</name>
<accession>A0A8T0H785</accession>
<dbReference type="EMBL" id="CM026428">
    <property type="protein sequence ID" value="KAG0567243.1"/>
    <property type="molecule type" value="Genomic_DNA"/>
</dbReference>
<evidence type="ECO:0000313" key="2">
    <source>
        <dbReference type="EMBL" id="KAG0567243.1"/>
    </source>
</evidence>
<organism evidence="2 3">
    <name type="scientific">Ceratodon purpureus</name>
    <name type="common">Fire moss</name>
    <name type="synonym">Dicranum purpureum</name>
    <dbReference type="NCBI Taxonomy" id="3225"/>
    <lineage>
        <taxon>Eukaryota</taxon>
        <taxon>Viridiplantae</taxon>
        <taxon>Streptophyta</taxon>
        <taxon>Embryophyta</taxon>
        <taxon>Bryophyta</taxon>
        <taxon>Bryophytina</taxon>
        <taxon>Bryopsida</taxon>
        <taxon>Dicranidae</taxon>
        <taxon>Pseudoditrichales</taxon>
        <taxon>Ditrichaceae</taxon>
        <taxon>Ceratodon</taxon>
    </lineage>
</organism>
<comment type="caution">
    <text evidence="2">The sequence shown here is derived from an EMBL/GenBank/DDBJ whole genome shotgun (WGS) entry which is preliminary data.</text>
</comment>
<dbReference type="AlphaFoldDB" id="A0A8T0H785"/>
<gene>
    <name evidence="2" type="ORF">KC19_7G121000</name>
</gene>
<proteinExistence type="predicted"/>
<evidence type="ECO:0000313" key="3">
    <source>
        <dbReference type="Proteomes" id="UP000822688"/>
    </source>
</evidence>
<sequence>MKHPTIFTANERSCPNLYCFLSYSLPERPKPCSLNSNYAPPSSLLSSTNLAHCYNAFAINTSQQNRRRYSHHIVLNASKQAHDHSRDKPPSPRNPIHATWNCRHPLCRETHLNSPVVFCPKNPTKNQE</sequence>
<evidence type="ECO:0000256" key="1">
    <source>
        <dbReference type="SAM" id="MobiDB-lite"/>
    </source>
</evidence>
<feature type="region of interest" description="Disordered" evidence="1">
    <location>
        <begin position="78"/>
        <end position="97"/>
    </location>
</feature>
<protein>
    <submittedName>
        <fullName evidence="2">Uncharacterized protein</fullName>
    </submittedName>
</protein>
<feature type="compositionally biased region" description="Basic and acidic residues" evidence="1">
    <location>
        <begin position="80"/>
        <end position="90"/>
    </location>
</feature>
<dbReference type="Proteomes" id="UP000822688">
    <property type="component" value="Chromosome 7"/>
</dbReference>
<keyword evidence="3" id="KW-1185">Reference proteome</keyword>